<dbReference type="AlphaFoldDB" id="A0A2S7F425"/>
<protein>
    <submittedName>
        <fullName evidence="1">Uncharacterized protein</fullName>
    </submittedName>
</protein>
<dbReference type="EMBL" id="MDEJ01000004">
    <property type="protein sequence ID" value="PPV00218.1"/>
    <property type="molecule type" value="Genomic_DNA"/>
</dbReference>
<comment type="caution">
    <text evidence="1">The sequence shown here is derived from an EMBL/GenBank/DDBJ whole genome shotgun (WGS) entry which is preliminary data.</text>
</comment>
<reference evidence="2" key="1">
    <citation type="submission" date="2016-08" db="EMBL/GenBank/DDBJ databases">
        <authorList>
            <person name="Merda D."/>
            <person name="Briand M."/>
            <person name="Taghouti G."/>
            <person name="Carrere S."/>
            <person name="Gouzy J."/>
            <person name="Portier P."/>
            <person name="Jacques M.-A."/>
            <person name="Fischer-Le Saux M."/>
        </authorList>
    </citation>
    <scope>NUCLEOTIDE SEQUENCE [LARGE SCALE GENOMIC DNA]</scope>
    <source>
        <strain evidence="2">CFBP1817</strain>
    </source>
</reference>
<name>A0A2S7F425_9XANT</name>
<keyword evidence="2" id="KW-1185">Reference proteome</keyword>
<gene>
    <name evidence="1" type="ORF">XpopCFBP1817_01215</name>
</gene>
<organism evidence="1 2">
    <name type="scientific">Xanthomonas populi</name>
    <dbReference type="NCBI Taxonomy" id="53414"/>
    <lineage>
        <taxon>Bacteria</taxon>
        <taxon>Pseudomonadati</taxon>
        <taxon>Pseudomonadota</taxon>
        <taxon>Gammaproteobacteria</taxon>
        <taxon>Lysobacterales</taxon>
        <taxon>Lysobacteraceae</taxon>
        <taxon>Xanthomonas</taxon>
    </lineage>
</organism>
<proteinExistence type="predicted"/>
<evidence type="ECO:0000313" key="1">
    <source>
        <dbReference type="EMBL" id="PPV00218.1"/>
    </source>
</evidence>
<dbReference type="Proteomes" id="UP000239939">
    <property type="component" value="Unassembled WGS sequence"/>
</dbReference>
<accession>A0A2S7F425</accession>
<sequence length="59" mass="6422">MALYRRGSQQLQATASPRSRVVIDDDIAWLQQHATASDLARANVLGDEWAGKWSAAPNG</sequence>
<evidence type="ECO:0000313" key="2">
    <source>
        <dbReference type="Proteomes" id="UP000239939"/>
    </source>
</evidence>